<name>A0ABX1BQP7_9ACTN</name>
<organism evidence="7 8">
    <name type="scientific">Streptomyces zingiberis</name>
    <dbReference type="NCBI Taxonomy" id="2053010"/>
    <lineage>
        <taxon>Bacteria</taxon>
        <taxon>Bacillati</taxon>
        <taxon>Actinomycetota</taxon>
        <taxon>Actinomycetes</taxon>
        <taxon>Kitasatosporales</taxon>
        <taxon>Streptomycetaceae</taxon>
        <taxon>Streptomyces</taxon>
    </lineage>
</organism>
<comment type="caution">
    <text evidence="7">The sequence shown here is derived from an EMBL/GenBank/DDBJ whole genome shotgun (WGS) entry which is preliminary data.</text>
</comment>
<evidence type="ECO:0000313" key="7">
    <source>
        <dbReference type="EMBL" id="NJQ00016.1"/>
    </source>
</evidence>
<keyword evidence="2 6" id="KW-0812">Transmembrane</keyword>
<sequence>MPAPARFTRVGAVPVAGRRAPAGWAGRPAAPAAAAPGLARTAALPVLPDAGLPDPPPAGLRLPGPGGPFPTGPGVPPSAPGAPAARRAPGEPALPGAGTGPAAAEGSGAGSGGTAPDDLTSTQLLPRVGPDGDARHRSAAPGAGGQGPGGPASPLLGGIRPVRGAYDDHDPGDDSSASASTSAGSYPSDGTYSSHSSHYDADGTHGGEAQPPGPYGRGPADATALLPAAVAHPGRAGYAPDPPHGAGDPYRADDPYGSPFPYAEPAGTTGPDGPDEDEGEDDGADARRSGKPRGARAGAEGVRHAYYPDRRMNLGVVLLPLRILLGFAAVYAGMGKLCDPVYFDGTERGSLVHWLRSLEPSGLAAPLHDFALAHPVGSGLTVAFLQIVVGVLTVCGLWQRLAAALGVLLSAALLLTVSWRGAAGYAVPDLLYLAAWSPLVIAGAPVYSLDARLVGEAWRRLGPRVEVRELRRRVLRRGSVMAAVVVGGSLVTGAVLGGAVRSTDLTTVPSRPGETPRNHLPGSPLPRESTADDPSVADGETDPGPRDEEGPVDPSAAPSTGEAPDAARRNEPGGTEPSRGTAPGSGTGGPRPTAAPVPPPSGSGPADDGDGGSGWDDGADDGGSPGGGSGGSDGGSGGSDGSSGGRGALGGLLG</sequence>
<evidence type="ECO:0000256" key="2">
    <source>
        <dbReference type="ARBA" id="ARBA00022692"/>
    </source>
</evidence>
<feature type="compositionally biased region" description="Low complexity" evidence="5">
    <location>
        <begin position="81"/>
        <end position="106"/>
    </location>
</feature>
<keyword evidence="8" id="KW-1185">Reference proteome</keyword>
<evidence type="ECO:0000256" key="4">
    <source>
        <dbReference type="ARBA" id="ARBA00023136"/>
    </source>
</evidence>
<evidence type="ECO:0000256" key="3">
    <source>
        <dbReference type="ARBA" id="ARBA00022989"/>
    </source>
</evidence>
<evidence type="ECO:0000313" key="8">
    <source>
        <dbReference type="Proteomes" id="UP000695264"/>
    </source>
</evidence>
<dbReference type="PANTHER" id="PTHR39157">
    <property type="entry name" value="INTEGRAL MEMBRANE PROTEIN-RELATED"/>
    <property type="match status" value="1"/>
</dbReference>
<feature type="region of interest" description="Disordered" evidence="5">
    <location>
        <begin position="504"/>
        <end position="654"/>
    </location>
</feature>
<feature type="transmembrane region" description="Helical" evidence="6">
    <location>
        <begin position="372"/>
        <end position="394"/>
    </location>
</feature>
<feature type="transmembrane region" description="Helical" evidence="6">
    <location>
        <begin position="431"/>
        <end position="449"/>
    </location>
</feature>
<feature type="transmembrane region" description="Helical" evidence="6">
    <location>
        <begin position="313"/>
        <end position="334"/>
    </location>
</feature>
<gene>
    <name evidence="7" type="ORF">HCK00_05570</name>
</gene>
<feature type="compositionally biased region" description="Gly residues" evidence="5">
    <location>
        <begin position="611"/>
        <end position="654"/>
    </location>
</feature>
<evidence type="ECO:0000256" key="5">
    <source>
        <dbReference type="SAM" id="MobiDB-lite"/>
    </source>
</evidence>
<feature type="compositionally biased region" description="Low complexity" evidence="5">
    <location>
        <begin position="16"/>
        <end position="31"/>
    </location>
</feature>
<dbReference type="PANTHER" id="PTHR39157:SF1">
    <property type="entry name" value="DOXX FAMILY PROTEIN"/>
    <property type="match status" value="1"/>
</dbReference>
<feature type="compositionally biased region" description="Pro residues" evidence="5">
    <location>
        <begin position="593"/>
        <end position="602"/>
    </location>
</feature>
<keyword evidence="3 6" id="KW-1133">Transmembrane helix</keyword>
<proteinExistence type="predicted"/>
<accession>A0ABX1BQP7</accession>
<evidence type="ECO:0000256" key="1">
    <source>
        <dbReference type="ARBA" id="ARBA00004141"/>
    </source>
</evidence>
<keyword evidence="4 6" id="KW-0472">Membrane</keyword>
<feature type="region of interest" description="Disordered" evidence="5">
    <location>
        <begin position="1"/>
        <end position="31"/>
    </location>
</feature>
<comment type="subcellular location">
    <subcellularLocation>
        <location evidence="1">Membrane</location>
        <topology evidence="1">Multi-pass membrane protein</topology>
    </subcellularLocation>
</comment>
<feature type="transmembrane region" description="Helical" evidence="6">
    <location>
        <begin position="480"/>
        <end position="500"/>
    </location>
</feature>
<evidence type="ECO:0000256" key="6">
    <source>
        <dbReference type="SAM" id="Phobius"/>
    </source>
</evidence>
<dbReference type="EMBL" id="JAATEN010000003">
    <property type="protein sequence ID" value="NJQ00016.1"/>
    <property type="molecule type" value="Genomic_DNA"/>
</dbReference>
<feature type="region of interest" description="Disordered" evidence="5">
    <location>
        <begin position="233"/>
        <end position="300"/>
    </location>
</feature>
<feature type="region of interest" description="Disordered" evidence="5">
    <location>
        <begin position="46"/>
        <end position="221"/>
    </location>
</feature>
<protein>
    <submittedName>
        <fullName evidence="7">DoxX family protein</fullName>
    </submittedName>
</protein>
<feature type="transmembrane region" description="Helical" evidence="6">
    <location>
        <begin position="401"/>
        <end position="419"/>
    </location>
</feature>
<dbReference type="Proteomes" id="UP000695264">
    <property type="component" value="Unassembled WGS sequence"/>
</dbReference>
<reference evidence="7 8" key="1">
    <citation type="submission" date="2020-03" db="EMBL/GenBank/DDBJ databases">
        <title>WGS of actinomycetes isolated from Thailand.</title>
        <authorList>
            <person name="Thawai C."/>
        </authorList>
    </citation>
    <scope>NUCLEOTIDE SEQUENCE [LARGE SCALE GENOMIC DNA]</scope>
    <source>
        <strain evidence="7 8">PLAI 1-29</strain>
    </source>
</reference>
<feature type="compositionally biased region" description="Acidic residues" evidence="5">
    <location>
        <begin position="273"/>
        <end position="283"/>
    </location>
</feature>
<feature type="compositionally biased region" description="Low complexity" evidence="5">
    <location>
        <begin position="174"/>
        <end position="189"/>
    </location>
</feature>
<feature type="compositionally biased region" description="Low complexity" evidence="5">
    <location>
        <begin position="263"/>
        <end position="272"/>
    </location>
</feature>
<dbReference type="InterPro" id="IPR032808">
    <property type="entry name" value="DoxX"/>
</dbReference>
<dbReference type="Pfam" id="PF07681">
    <property type="entry name" value="DoxX"/>
    <property type="match status" value="1"/>
</dbReference>
<feature type="compositionally biased region" description="Pro residues" evidence="5">
    <location>
        <begin position="65"/>
        <end position="80"/>
    </location>
</feature>